<organism evidence="2 3">
    <name type="scientific">Meloidogyne javanica</name>
    <name type="common">Root-knot nematode worm</name>
    <dbReference type="NCBI Taxonomy" id="6303"/>
    <lineage>
        <taxon>Eukaryota</taxon>
        <taxon>Metazoa</taxon>
        <taxon>Ecdysozoa</taxon>
        <taxon>Nematoda</taxon>
        <taxon>Chromadorea</taxon>
        <taxon>Rhabditida</taxon>
        <taxon>Tylenchina</taxon>
        <taxon>Tylenchomorpha</taxon>
        <taxon>Tylenchoidea</taxon>
        <taxon>Meloidogynidae</taxon>
        <taxon>Meloidogyninae</taxon>
        <taxon>Meloidogyne</taxon>
        <taxon>Meloidogyne incognita group</taxon>
    </lineage>
</organism>
<name>A0A915MKG8_MELJA</name>
<accession>A0A915MKG8</accession>
<reference evidence="3" key="1">
    <citation type="submission" date="2022-11" db="UniProtKB">
        <authorList>
            <consortium name="WormBaseParasite"/>
        </authorList>
    </citation>
    <scope>IDENTIFICATION</scope>
</reference>
<evidence type="ECO:0000313" key="3">
    <source>
        <dbReference type="WBParaSite" id="scaffold38986_cov4300.g23534"/>
    </source>
</evidence>
<evidence type="ECO:0000256" key="1">
    <source>
        <dbReference type="SAM" id="Phobius"/>
    </source>
</evidence>
<dbReference type="WBParaSite" id="scaffold38986_cov4300.g23534">
    <property type="protein sequence ID" value="scaffold38986_cov4300.g23534"/>
    <property type="gene ID" value="scaffold38986_cov4300.g23534"/>
</dbReference>
<keyword evidence="2" id="KW-1185">Reference proteome</keyword>
<dbReference type="AlphaFoldDB" id="A0A915MKG8"/>
<protein>
    <submittedName>
        <fullName evidence="3">Uncharacterized protein</fullName>
    </submittedName>
</protein>
<dbReference type="Proteomes" id="UP000887561">
    <property type="component" value="Unplaced"/>
</dbReference>
<evidence type="ECO:0000313" key="2">
    <source>
        <dbReference type="Proteomes" id="UP000887561"/>
    </source>
</evidence>
<proteinExistence type="predicted"/>
<keyword evidence="1" id="KW-0812">Transmembrane</keyword>
<feature type="transmembrane region" description="Helical" evidence="1">
    <location>
        <begin position="6"/>
        <end position="23"/>
    </location>
</feature>
<keyword evidence="1" id="KW-0472">Membrane</keyword>
<keyword evidence="1" id="KW-1133">Transmembrane helix</keyword>
<sequence length="25" mass="2796">DYSDLFGTVLVVGLFYGWSLRCLDG</sequence>